<dbReference type="HOGENOM" id="CLU_025763_1_2_12"/>
<dbReference type="SMART" id="SM00839">
    <property type="entry name" value="ELFV_dehydrog"/>
    <property type="match status" value="1"/>
</dbReference>
<dbReference type="InterPro" id="IPR036291">
    <property type="entry name" value="NAD(P)-bd_dom_sf"/>
</dbReference>
<dbReference type="Gene3D" id="3.40.50.720">
    <property type="entry name" value="NAD(P)-binding Rossmann-like Domain"/>
    <property type="match status" value="1"/>
</dbReference>
<dbReference type="Pfam" id="PF00208">
    <property type="entry name" value="ELFV_dehydrog"/>
    <property type="match status" value="1"/>
</dbReference>
<reference evidence="9 10" key="1">
    <citation type="submission" date="2013-04" db="EMBL/GenBank/DDBJ databases">
        <title>The Genome Sequence of Treponema vincentii F0403.</title>
        <authorList>
            <consortium name="The Broad Institute Genomics Platform"/>
            <person name="Earl A."/>
            <person name="Ward D."/>
            <person name="Feldgarden M."/>
            <person name="Gevers D."/>
            <person name="Leonetti C."/>
            <person name="Izard J."/>
            <person name="Walker B."/>
            <person name="Young S."/>
            <person name="Zeng Q."/>
            <person name="Gargeya S."/>
            <person name="Fitzgerald M."/>
            <person name="Haas B."/>
            <person name="Abouelleil A."/>
            <person name="Allen A.W."/>
            <person name="Alvarado L."/>
            <person name="Arachchi H.M."/>
            <person name="Berlin A.M."/>
            <person name="Chapman S.B."/>
            <person name="Gainer-Dewar J."/>
            <person name="Goldberg J."/>
            <person name="Griggs A."/>
            <person name="Gujja S."/>
            <person name="Hansen M."/>
            <person name="Howarth C."/>
            <person name="Imamovic A."/>
            <person name="Ireland A."/>
            <person name="Larimer J."/>
            <person name="McCowan C."/>
            <person name="Murphy C."/>
            <person name="Pearson M."/>
            <person name="Poon T.W."/>
            <person name="Priest M."/>
            <person name="Roberts A."/>
            <person name="Saif S."/>
            <person name="Shea T."/>
            <person name="Sisk P."/>
            <person name="Sykes S."/>
            <person name="Wortman J."/>
            <person name="Nusbaum C."/>
            <person name="Birren B."/>
        </authorList>
    </citation>
    <scope>NUCLEOTIDE SEQUENCE [LARGE SCALE GENOMIC DNA]</scope>
    <source>
        <strain evidence="9 10">F0403</strain>
    </source>
</reference>
<feature type="binding site" evidence="5">
    <location>
        <position position="191"/>
    </location>
    <ligand>
        <name>NAD(+)</name>
        <dbReference type="ChEBI" id="CHEBI:57540"/>
    </ligand>
</feature>
<gene>
    <name evidence="9" type="ORF">HMPREF1222_00244</name>
</gene>
<keyword evidence="5" id="KW-0547">Nucleotide-binding</keyword>
<dbReference type="PROSITE" id="PS00074">
    <property type="entry name" value="GLFV_DEHYDROGENASE"/>
    <property type="match status" value="1"/>
</dbReference>
<accession>S3LC16</accession>
<evidence type="ECO:0000256" key="3">
    <source>
        <dbReference type="PIRNR" id="PIRNR000185"/>
    </source>
</evidence>
<dbReference type="InterPro" id="IPR033922">
    <property type="entry name" value="NAD_bind_Glu_DH"/>
</dbReference>
<comment type="similarity">
    <text evidence="1 3 7">Belongs to the Glu/Leu/Phe/Val dehydrogenases family.</text>
</comment>
<comment type="caution">
    <text evidence="9">The sequence shown here is derived from an EMBL/GenBank/DDBJ whole genome shotgun (WGS) entry which is preliminary data.</text>
</comment>
<evidence type="ECO:0000256" key="5">
    <source>
        <dbReference type="PIRSR" id="PIRSR000185-2"/>
    </source>
</evidence>
<evidence type="ECO:0000313" key="10">
    <source>
        <dbReference type="Proteomes" id="UP000014605"/>
    </source>
</evidence>
<dbReference type="GO" id="GO:0000166">
    <property type="term" value="F:nucleotide binding"/>
    <property type="evidence" value="ECO:0007669"/>
    <property type="project" value="UniProtKB-KW"/>
</dbReference>
<dbReference type="SUPFAM" id="SSF51735">
    <property type="entry name" value="NAD(P)-binding Rossmann-fold domains"/>
    <property type="match status" value="1"/>
</dbReference>
<dbReference type="AlphaFoldDB" id="S3LC16"/>
<dbReference type="InterPro" id="IPR006095">
    <property type="entry name" value="Glu/Leu/Phe/Val/Trp_DH"/>
</dbReference>
<dbReference type="InterPro" id="IPR046346">
    <property type="entry name" value="Aminoacid_DH-like_N_sf"/>
</dbReference>
<keyword evidence="2 3" id="KW-0560">Oxidoreductase</keyword>
<dbReference type="PATRIC" id="fig|1125702.3.peg.256"/>
<feature type="site" description="Important for catalysis" evidence="6">
    <location>
        <position position="147"/>
    </location>
</feature>
<dbReference type="PANTHER" id="PTHR11606">
    <property type="entry name" value="GLUTAMATE DEHYDROGENASE"/>
    <property type="match status" value="1"/>
</dbReference>
<dbReference type="CDD" id="cd01076">
    <property type="entry name" value="NAD_bind_1_Glu_DH"/>
    <property type="match status" value="1"/>
</dbReference>
<sequence length="421" mass="46412">MSKETLNPLANAQAQVKKACDALGTDPAVYELLKEPQRMIEISIPVKMDNGSIKVFKGYRSAHNDAVGPYKGGIRFHQNVNADEVKALSIWMSIKCQVTGIPYGGGKGGITVDPSELSQRELEQLSRGWVRGLYKYLGEKVDVPAPDVNTNGQIMAWMQDEYNKLTGEQTIGVFTGKPLTYGGSKGRNEATGFGVAVVMREACKAIGMDLKKSTVAVQGFGNVGKFTVKNIIKLGGKVVAVAEFDKKEGTYATYKESGFTFEELDAAKAKDGSLLHVPGAKKISLDDFWALNVDVISPCAMENAIKEHEANLIKAKLICEGANGPITLEADDILYKKGILVTPDILTNAGGVTVSYFEWVQNLYGYYWTEKEVEEKEERAMVDAFNPIWALKQEKNVSFRQATYMKSIKRIDEAMKVRGWY</sequence>
<evidence type="ECO:0000256" key="7">
    <source>
        <dbReference type="RuleBase" id="RU004417"/>
    </source>
</evidence>
<dbReference type="InterPro" id="IPR014362">
    <property type="entry name" value="Glu_DH"/>
</dbReference>
<dbReference type="InterPro" id="IPR033524">
    <property type="entry name" value="Glu/Leu/Phe/Val_DH_AS"/>
</dbReference>
<dbReference type="EMBL" id="ATFC01000001">
    <property type="protein sequence ID" value="EPF47983.1"/>
    <property type="molecule type" value="Genomic_DNA"/>
</dbReference>
<evidence type="ECO:0000256" key="4">
    <source>
        <dbReference type="PIRSR" id="PIRSR000185-1"/>
    </source>
</evidence>
<feature type="binding site" evidence="5">
    <location>
        <position position="71"/>
    </location>
    <ligand>
        <name>substrate</name>
    </ligand>
</feature>
<dbReference type="RefSeq" id="WP_016517864.1">
    <property type="nucleotide sequence ID" value="NZ_KE332512.1"/>
</dbReference>
<dbReference type="Proteomes" id="UP000014605">
    <property type="component" value="Unassembled WGS sequence"/>
</dbReference>
<dbReference type="GeneID" id="301460451"/>
<evidence type="ECO:0000256" key="2">
    <source>
        <dbReference type="ARBA" id="ARBA00023002"/>
    </source>
</evidence>
<feature type="active site" description="Proton donor" evidence="4">
    <location>
        <position position="107"/>
    </location>
</feature>
<dbReference type="SUPFAM" id="SSF53223">
    <property type="entry name" value="Aminoacid dehydrogenase-like, N-terminal domain"/>
    <property type="match status" value="1"/>
</dbReference>
<proteinExistence type="inferred from homology"/>
<feature type="binding site" evidence="5">
    <location>
        <position position="355"/>
    </location>
    <ligand>
        <name>substrate</name>
    </ligand>
</feature>
<feature type="domain" description="Glutamate/phenylalanine/leucine/valine/L-tryptophan dehydrogenase C-terminal" evidence="8">
    <location>
        <begin position="184"/>
        <end position="419"/>
    </location>
</feature>
<protein>
    <recommendedName>
        <fullName evidence="3">Glutamate dehydrogenase</fullName>
    </recommendedName>
</protein>
<dbReference type="PRINTS" id="PR00082">
    <property type="entry name" value="GLFDHDRGNASE"/>
</dbReference>
<dbReference type="PANTHER" id="PTHR11606:SF13">
    <property type="entry name" value="GLUTAMATE DEHYDROGENASE 1, MITOCHONDRIAL"/>
    <property type="match status" value="1"/>
</dbReference>
<dbReference type="InterPro" id="IPR006097">
    <property type="entry name" value="Glu/Leu/Phe/Val/Trp_DH_dimer"/>
</dbReference>
<keyword evidence="5" id="KW-0520">NAD</keyword>
<evidence type="ECO:0000256" key="6">
    <source>
        <dbReference type="PIRSR" id="PIRSR000185-3"/>
    </source>
</evidence>
<dbReference type="PIRSF" id="PIRSF000185">
    <property type="entry name" value="Glu_DH"/>
    <property type="match status" value="1"/>
</dbReference>
<dbReference type="InterPro" id="IPR006096">
    <property type="entry name" value="Glu/Leu/Phe/Val/Trp_DH_C"/>
</dbReference>
<dbReference type="FunFam" id="3.40.50.10860:FF:000003">
    <property type="entry name" value="Glutamate dehydrogenase"/>
    <property type="match status" value="1"/>
</dbReference>
<organism evidence="9 10">
    <name type="scientific">Treponema vincentii F0403</name>
    <dbReference type="NCBI Taxonomy" id="1125702"/>
    <lineage>
        <taxon>Bacteria</taxon>
        <taxon>Pseudomonadati</taxon>
        <taxon>Spirochaetota</taxon>
        <taxon>Spirochaetia</taxon>
        <taxon>Spirochaetales</taxon>
        <taxon>Treponemataceae</taxon>
        <taxon>Treponema</taxon>
    </lineage>
</organism>
<evidence type="ECO:0000256" key="1">
    <source>
        <dbReference type="ARBA" id="ARBA00006382"/>
    </source>
</evidence>
<feature type="binding site" evidence="5">
    <location>
        <position position="95"/>
    </location>
    <ligand>
        <name>substrate</name>
    </ligand>
</feature>
<dbReference type="Pfam" id="PF02812">
    <property type="entry name" value="ELFV_dehydrog_N"/>
    <property type="match status" value="1"/>
</dbReference>
<dbReference type="Gene3D" id="3.40.50.10860">
    <property type="entry name" value="Leucine Dehydrogenase, chain A, domain 1"/>
    <property type="match status" value="1"/>
</dbReference>
<keyword evidence="10" id="KW-1185">Reference proteome</keyword>
<feature type="binding site" evidence="5">
    <location>
        <position position="222"/>
    </location>
    <ligand>
        <name>NAD(+)</name>
        <dbReference type="ChEBI" id="CHEBI:57540"/>
    </ligand>
</feature>
<dbReference type="GO" id="GO:0004352">
    <property type="term" value="F:glutamate dehydrogenase (NAD+) activity"/>
    <property type="evidence" value="ECO:0007669"/>
    <property type="project" value="TreeGrafter"/>
</dbReference>
<dbReference type="GO" id="GO:0006538">
    <property type="term" value="P:L-glutamate catabolic process"/>
    <property type="evidence" value="ECO:0007669"/>
    <property type="project" value="TreeGrafter"/>
</dbReference>
<name>S3LC16_9SPIR</name>
<evidence type="ECO:0000259" key="8">
    <source>
        <dbReference type="SMART" id="SM00839"/>
    </source>
</evidence>
<evidence type="ECO:0000313" key="9">
    <source>
        <dbReference type="EMBL" id="EPF47983.1"/>
    </source>
</evidence>